<evidence type="ECO:0000313" key="6">
    <source>
        <dbReference type="EMBL" id="RSZ59845.1"/>
    </source>
</evidence>
<dbReference type="GO" id="GO:0003677">
    <property type="term" value="F:DNA binding"/>
    <property type="evidence" value="ECO:0007669"/>
    <property type="project" value="UniProtKB-KW"/>
</dbReference>
<keyword evidence="4" id="KW-0804">Transcription</keyword>
<feature type="domain" description="LysR substrate-binding" evidence="5">
    <location>
        <begin position="47"/>
        <end position="248"/>
    </location>
</feature>
<dbReference type="InterPro" id="IPR005119">
    <property type="entry name" value="LysR_subst-bd"/>
</dbReference>
<evidence type="ECO:0000256" key="1">
    <source>
        <dbReference type="ARBA" id="ARBA00009437"/>
    </source>
</evidence>
<evidence type="ECO:0000256" key="4">
    <source>
        <dbReference type="ARBA" id="ARBA00023163"/>
    </source>
</evidence>
<reference evidence="6 7" key="1">
    <citation type="submission" date="2018-12" db="EMBL/GenBank/DDBJ databases">
        <authorList>
            <person name="Yang E."/>
        </authorList>
    </citation>
    <scope>NUCLEOTIDE SEQUENCE [LARGE SCALE GENOMIC DNA]</scope>
    <source>
        <strain evidence="6 7">SOD</strain>
    </source>
</reference>
<dbReference type="AlphaFoldDB" id="A0A430HQQ2"/>
<evidence type="ECO:0000256" key="3">
    <source>
        <dbReference type="ARBA" id="ARBA00023125"/>
    </source>
</evidence>
<dbReference type="Proteomes" id="UP000278085">
    <property type="component" value="Unassembled WGS sequence"/>
</dbReference>
<keyword evidence="7" id="KW-1185">Reference proteome</keyword>
<dbReference type="SUPFAM" id="SSF53850">
    <property type="entry name" value="Periplasmic binding protein-like II"/>
    <property type="match status" value="1"/>
</dbReference>
<protein>
    <submittedName>
        <fullName evidence="6">LysR family transcriptional regulator</fullName>
    </submittedName>
</protein>
<comment type="similarity">
    <text evidence="1">Belongs to the LysR transcriptional regulatory family.</text>
</comment>
<evidence type="ECO:0000259" key="5">
    <source>
        <dbReference type="Pfam" id="PF03466"/>
    </source>
</evidence>
<accession>A0A430HQQ2</accession>
<dbReference type="GO" id="GO:0006355">
    <property type="term" value="P:regulation of DNA-templated transcription"/>
    <property type="evidence" value="ECO:0007669"/>
    <property type="project" value="TreeGrafter"/>
</dbReference>
<proteinExistence type="inferred from homology"/>
<gene>
    <name evidence="6" type="ORF">EJB06_06560</name>
</gene>
<name>A0A430HQQ2_9BURK</name>
<dbReference type="PANTHER" id="PTHR30118">
    <property type="entry name" value="HTH-TYPE TRANSCRIPTIONAL REGULATOR LEUO-RELATED"/>
    <property type="match status" value="1"/>
</dbReference>
<dbReference type="Pfam" id="PF03466">
    <property type="entry name" value="LysR_substrate"/>
    <property type="match status" value="1"/>
</dbReference>
<keyword evidence="2" id="KW-0805">Transcription regulation</keyword>
<dbReference type="InterPro" id="IPR050389">
    <property type="entry name" value="LysR-type_TF"/>
</dbReference>
<comment type="caution">
    <text evidence="6">The sequence shown here is derived from an EMBL/GenBank/DDBJ whole genome shotgun (WGS) entry which is preliminary data.</text>
</comment>
<dbReference type="OrthoDB" id="8523210at2"/>
<dbReference type="EMBL" id="RXLQ01000003">
    <property type="protein sequence ID" value="RSZ59845.1"/>
    <property type="molecule type" value="Genomic_DNA"/>
</dbReference>
<sequence length="254" mass="27573">MEMRRMQVRRGALLEPTARARQLAPQLADALGRMRQLLRPARFDPGAEQRVFRLAMSDYGAAVLLPALLPVLRAEAPQVDLVVSQASREAMTAQVQDGEIDLAFGVFPQLPAALVAQRLFAEEFVCVADRASLGGGAALGLAAWLARPHVLLSLWADSGNEVDLALAQAGARRRVCLTLPHWGVAPALVKGSDLVLTVARRMVPAGAVDQALAVFAPPFAIAPFAFCQLWHRRREDDMAHRWLRQRIAALAGAQ</sequence>
<evidence type="ECO:0000256" key="2">
    <source>
        <dbReference type="ARBA" id="ARBA00023015"/>
    </source>
</evidence>
<organism evidence="6 7">
    <name type="scientific">Massilia atriviolacea</name>
    <dbReference type="NCBI Taxonomy" id="2495579"/>
    <lineage>
        <taxon>Bacteria</taxon>
        <taxon>Pseudomonadati</taxon>
        <taxon>Pseudomonadota</taxon>
        <taxon>Betaproteobacteria</taxon>
        <taxon>Burkholderiales</taxon>
        <taxon>Oxalobacteraceae</taxon>
        <taxon>Telluria group</taxon>
        <taxon>Massilia</taxon>
    </lineage>
</organism>
<dbReference type="PANTHER" id="PTHR30118:SF15">
    <property type="entry name" value="TRANSCRIPTIONAL REGULATORY PROTEIN"/>
    <property type="match status" value="1"/>
</dbReference>
<dbReference type="Gene3D" id="3.40.190.10">
    <property type="entry name" value="Periplasmic binding protein-like II"/>
    <property type="match status" value="2"/>
</dbReference>
<keyword evidence="3" id="KW-0238">DNA-binding</keyword>
<evidence type="ECO:0000313" key="7">
    <source>
        <dbReference type="Proteomes" id="UP000278085"/>
    </source>
</evidence>